<dbReference type="Gene3D" id="3.30.1360.10">
    <property type="entry name" value="RNA polymerase, RBP11-like subunit"/>
    <property type="match status" value="1"/>
</dbReference>
<evidence type="ECO:0000256" key="1">
    <source>
        <dbReference type="ARBA" id="ARBA00004123"/>
    </source>
</evidence>
<dbReference type="CDD" id="cd07031">
    <property type="entry name" value="RNAP_II_RPB3"/>
    <property type="match status" value="1"/>
</dbReference>
<keyword evidence="4" id="KW-0539">Nucleus</keyword>
<sequence>MNGYGASSSFTAPQQPKVTVRSITQNEADLVLDSVDLSFANSLRRVMIADIPTVAIDMVEIQQNTTALPDEFLSHRLGMIPLISTNCDNVLVDHRECSCEDGCDRCSIELSLHARCTTGGSMEVTSKSLIRSAGLGEPWGGDPEMASMGPRPREAKREDFGRVVGYDSSADGIMIVKMKKGQELKVRCIARKGFAKEHAKWSPVSTIGFEYDPRNRLRHTALWHEGDPKREWPLSKNAVEEPEVREDEPFDFTAKPTRYYIEVETTGVMTATEVILSVSSR</sequence>
<keyword evidence="3" id="KW-0804">Transcription</keyword>
<dbReference type="Pfam" id="PF01000">
    <property type="entry name" value="RNA_pol_A_bac"/>
    <property type="match status" value="1"/>
</dbReference>
<dbReference type="GeneID" id="37013002"/>
<dbReference type="SUPFAM" id="SSF56553">
    <property type="entry name" value="Insert subdomain of RNA polymerase alpha subunit"/>
    <property type="match status" value="1"/>
</dbReference>
<keyword evidence="2" id="KW-0240">DNA-directed RNA polymerase</keyword>
<evidence type="ECO:0000256" key="4">
    <source>
        <dbReference type="ARBA" id="ARBA00023242"/>
    </source>
</evidence>
<reference evidence="8 9" key="1">
    <citation type="journal article" date="2018" name="Mol. Biol. Evol.">
        <title>Broad Genomic Sampling Reveals a Smut Pathogenic Ancestry of the Fungal Clade Ustilaginomycotina.</title>
        <authorList>
            <person name="Kijpornyongpan T."/>
            <person name="Mondo S.J."/>
            <person name="Barry K."/>
            <person name="Sandor L."/>
            <person name="Lee J."/>
            <person name="Lipzen A."/>
            <person name="Pangilinan J."/>
            <person name="LaButti K."/>
            <person name="Hainaut M."/>
            <person name="Henrissat B."/>
            <person name="Grigoriev I.V."/>
            <person name="Spatafora J.W."/>
            <person name="Aime M.C."/>
        </authorList>
    </citation>
    <scope>NUCLEOTIDE SEQUENCE [LARGE SCALE GENOMIC DNA]</scope>
    <source>
        <strain evidence="8 9">MCA 4718</strain>
    </source>
</reference>
<evidence type="ECO:0000256" key="2">
    <source>
        <dbReference type="ARBA" id="ARBA00022478"/>
    </source>
</evidence>
<dbReference type="FunFam" id="2.170.120.12:FF:000002">
    <property type="entry name" value="DNA-directed RNA polymerase II subunit RPB3"/>
    <property type="match status" value="1"/>
</dbReference>
<dbReference type="InterPro" id="IPR011262">
    <property type="entry name" value="DNA-dir_RNA_pol_insert"/>
</dbReference>
<dbReference type="STRING" id="1684307.A0A316UJZ7"/>
<evidence type="ECO:0000313" key="9">
    <source>
        <dbReference type="Proteomes" id="UP000245942"/>
    </source>
</evidence>
<dbReference type="InterPro" id="IPR001514">
    <property type="entry name" value="DNA-dir_RNA_pol_30-40kDasu_CS"/>
</dbReference>
<dbReference type="PANTHER" id="PTHR11800:SF2">
    <property type="entry name" value="DNA-DIRECTED RNA POLYMERASE II SUBUNIT RPB3"/>
    <property type="match status" value="1"/>
</dbReference>
<gene>
    <name evidence="8" type="ORF">BCV69DRAFT_279480</name>
</gene>
<name>A0A316UJZ7_9BASI</name>
<comment type="subcellular location">
    <subcellularLocation>
        <location evidence="1">Nucleus</location>
    </subcellularLocation>
</comment>
<evidence type="ECO:0000256" key="5">
    <source>
        <dbReference type="ARBA" id="ARBA00025804"/>
    </source>
</evidence>
<dbReference type="RefSeq" id="XP_025350705.1">
    <property type="nucleotide sequence ID" value="XM_025491268.1"/>
</dbReference>
<evidence type="ECO:0000259" key="7">
    <source>
        <dbReference type="SMART" id="SM00662"/>
    </source>
</evidence>
<organism evidence="8 9">
    <name type="scientific">Pseudomicrostroma glucosiphilum</name>
    <dbReference type="NCBI Taxonomy" id="1684307"/>
    <lineage>
        <taxon>Eukaryota</taxon>
        <taxon>Fungi</taxon>
        <taxon>Dikarya</taxon>
        <taxon>Basidiomycota</taxon>
        <taxon>Ustilaginomycotina</taxon>
        <taxon>Exobasidiomycetes</taxon>
        <taxon>Microstromatales</taxon>
        <taxon>Microstromatales incertae sedis</taxon>
        <taxon>Pseudomicrostroma</taxon>
    </lineage>
</organism>
<dbReference type="PROSITE" id="PS00446">
    <property type="entry name" value="RNA_POL_D_30KD"/>
    <property type="match status" value="1"/>
</dbReference>
<proteinExistence type="inferred from homology"/>
<dbReference type="AlphaFoldDB" id="A0A316UJZ7"/>
<dbReference type="GO" id="GO:0003899">
    <property type="term" value="F:DNA-directed RNA polymerase activity"/>
    <property type="evidence" value="ECO:0007669"/>
    <property type="project" value="InterPro"/>
</dbReference>
<evidence type="ECO:0000256" key="6">
    <source>
        <dbReference type="ARBA" id="ARBA00072506"/>
    </source>
</evidence>
<dbReference type="HAMAP" id="MF_00320">
    <property type="entry name" value="RNApol_arch_Rpo3"/>
    <property type="match status" value="1"/>
</dbReference>
<dbReference type="Gene3D" id="2.170.120.12">
    <property type="entry name" value="DNA-directed RNA polymerase, insert domain"/>
    <property type="match status" value="1"/>
</dbReference>
<dbReference type="InterPro" id="IPR050518">
    <property type="entry name" value="Rpo3/RPB3_RNA_Pol_subunit"/>
</dbReference>
<evidence type="ECO:0000313" key="8">
    <source>
        <dbReference type="EMBL" id="PWN23545.1"/>
    </source>
</evidence>
<dbReference type="InterPro" id="IPR022842">
    <property type="entry name" value="RNAP_Rpo3/Rpb3/RPAC1"/>
</dbReference>
<dbReference type="SUPFAM" id="SSF55257">
    <property type="entry name" value="RBP11-like subunits of RNA polymerase"/>
    <property type="match status" value="1"/>
</dbReference>
<dbReference type="Proteomes" id="UP000245942">
    <property type="component" value="Unassembled WGS sequence"/>
</dbReference>
<dbReference type="GO" id="GO:0003677">
    <property type="term" value="F:DNA binding"/>
    <property type="evidence" value="ECO:0007669"/>
    <property type="project" value="InterPro"/>
</dbReference>
<dbReference type="GO" id="GO:0006366">
    <property type="term" value="P:transcription by RNA polymerase II"/>
    <property type="evidence" value="ECO:0007669"/>
    <property type="project" value="TreeGrafter"/>
</dbReference>
<dbReference type="EMBL" id="KZ819321">
    <property type="protein sequence ID" value="PWN23545.1"/>
    <property type="molecule type" value="Genomic_DNA"/>
</dbReference>
<dbReference type="GO" id="GO:0005665">
    <property type="term" value="C:RNA polymerase II, core complex"/>
    <property type="evidence" value="ECO:0007669"/>
    <property type="project" value="TreeGrafter"/>
</dbReference>
<dbReference type="InterPro" id="IPR036643">
    <property type="entry name" value="RNApol_insert_sf"/>
</dbReference>
<protein>
    <recommendedName>
        <fullName evidence="6">DNA-directed RNA polymerase II subunit RPB3</fullName>
    </recommendedName>
</protein>
<feature type="domain" description="DNA-directed RNA polymerase RpoA/D/Rpb3-type" evidence="7">
    <location>
        <begin position="27"/>
        <end position="280"/>
    </location>
</feature>
<dbReference type="Pfam" id="PF01193">
    <property type="entry name" value="RNA_pol_L"/>
    <property type="match status" value="1"/>
</dbReference>
<dbReference type="InterPro" id="IPR011263">
    <property type="entry name" value="DNA-dir_RNA_pol_RpoA/D/Rpb3"/>
</dbReference>
<comment type="similarity">
    <text evidence="5">Belongs to the archaeal Rpo3/eukaryotic RPB3 RNA polymerase subunit family.</text>
</comment>
<dbReference type="SMART" id="SM00662">
    <property type="entry name" value="RPOLD"/>
    <property type="match status" value="1"/>
</dbReference>
<dbReference type="GO" id="GO:0046983">
    <property type="term" value="F:protein dimerization activity"/>
    <property type="evidence" value="ECO:0007669"/>
    <property type="project" value="InterPro"/>
</dbReference>
<dbReference type="PANTHER" id="PTHR11800">
    <property type="entry name" value="DNA-DIRECTED RNA POLYMERASE"/>
    <property type="match status" value="1"/>
</dbReference>
<keyword evidence="9" id="KW-1185">Reference proteome</keyword>
<accession>A0A316UJZ7</accession>
<dbReference type="OrthoDB" id="270173at2759"/>
<dbReference type="InterPro" id="IPR036603">
    <property type="entry name" value="RBP11-like"/>
</dbReference>
<evidence type="ECO:0000256" key="3">
    <source>
        <dbReference type="ARBA" id="ARBA00023163"/>
    </source>
</evidence>